<reference evidence="3" key="1">
    <citation type="submission" date="2023-03" db="EMBL/GenBank/DDBJ databases">
        <title>Actinoallomurus iriomotensis NBRC 103681.</title>
        <authorList>
            <person name="Ichikawa N."/>
            <person name="Sato H."/>
            <person name="Tonouchi N."/>
        </authorList>
    </citation>
    <scope>NUCLEOTIDE SEQUENCE</scope>
    <source>
        <strain evidence="3">NBRC 103681</strain>
    </source>
</reference>
<dbReference type="Gene3D" id="3.40.50.720">
    <property type="entry name" value="NAD(P)-binding Rossmann-like Domain"/>
    <property type="match status" value="1"/>
</dbReference>
<dbReference type="RefSeq" id="WP_285637096.1">
    <property type="nucleotide sequence ID" value="NZ_BSTJ01000025.1"/>
</dbReference>
<evidence type="ECO:0000256" key="1">
    <source>
        <dbReference type="SAM" id="MobiDB-lite"/>
    </source>
</evidence>
<keyword evidence="2" id="KW-0812">Transmembrane</keyword>
<evidence type="ECO:0000256" key="2">
    <source>
        <dbReference type="SAM" id="Phobius"/>
    </source>
</evidence>
<keyword evidence="2" id="KW-0472">Membrane</keyword>
<keyword evidence="2" id="KW-1133">Transmembrane helix</keyword>
<feature type="region of interest" description="Disordered" evidence="1">
    <location>
        <begin position="34"/>
        <end position="59"/>
    </location>
</feature>
<evidence type="ECO:0000313" key="4">
    <source>
        <dbReference type="Proteomes" id="UP001165135"/>
    </source>
</evidence>
<comment type="caution">
    <text evidence="3">The sequence shown here is derived from an EMBL/GenBank/DDBJ whole genome shotgun (WGS) entry which is preliminary data.</text>
</comment>
<dbReference type="AlphaFoldDB" id="A0A9W6VWU1"/>
<feature type="compositionally biased region" description="Pro residues" evidence="1">
    <location>
        <begin position="43"/>
        <end position="59"/>
    </location>
</feature>
<name>A0A9W6VWU1_9ACTN</name>
<sequence>MKALLAIAVLIVGLAMLGLAAGFAAGAIRRTRAAEAADDESPSPAPPPHPYAAAPAPPESPRGMWAGAGISAALGMGALITAAIALLSVMATPTRVLNTPAQAGGLQRDDSPGTRQLTDRQRERLKAAGMPNPLTAVYHGAAATTTTVLFIGASGRLADPATQLKEFISGLATSTGAGGRALTPYPAGRLKGTVMCIDQLSTGQATLATCGWADEGTLGVITTDAGDAAQTAGLLLSMRDDMEKKA</sequence>
<dbReference type="Proteomes" id="UP001165135">
    <property type="component" value="Unassembled WGS sequence"/>
</dbReference>
<feature type="transmembrane region" description="Helical" evidence="2">
    <location>
        <begin position="64"/>
        <end position="87"/>
    </location>
</feature>
<organism evidence="3 4">
    <name type="scientific">Actinoallomurus iriomotensis</name>
    <dbReference type="NCBI Taxonomy" id="478107"/>
    <lineage>
        <taxon>Bacteria</taxon>
        <taxon>Bacillati</taxon>
        <taxon>Actinomycetota</taxon>
        <taxon>Actinomycetes</taxon>
        <taxon>Streptosporangiales</taxon>
        <taxon>Thermomonosporaceae</taxon>
        <taxon>Actinoallomurus</taxon>
    </lineage>
</organism>
<dbReference type="EMBL" id="BSTJ01000025">
    <property type="protein sequence ID" value="GLY81937.1"/>
    <property type="molecule type" value="Genomic_DNA"/>
</dbReference>
<evidence type="ECO:0000313" key="3">
    <source>
        <dbReference type="EMBL" id="GLY81937.1"/>
    </source>
</evidence>
<proteinExistence type="predicted"/>
<protein>
    <submittedName>
        <fullName evidence="3">Uncharacterized protein</fullName>
    </submittedName>
</protein>
<gene>
    <name evidence="3" type="ORF">Airi01_102040</name>
</gene>
<accession>A0A9W6VWU1</accession>